<gene>
    <name evidence="9" type="primary">trm6</name>
    <name evidence="9" type="synonym">gcd10</name>
    <name evidence="8" type="ORF">SJAG_02637</name>
</gene>
<keyword evidence="5 6" id="KW-0539">Nucleus</keyword>
<keyword evidence="10" id="KW-1185">Reference proteome</keyword>
<proteinExistence type="inferred from homology"/>
<dbReference type="SMR" id="B6K0S4"/>
<feature type="region of interest" description="Disordered" evidence="7">
    <location>
        <begin position="441"/>
        <end position="479"/>
    </location>
</feature>
<dbReference type="AlphaFoldDB" id="B6K0S4"/>
<keyword evidence="4 6" id="KW-0819">tRNA processing</keyword>
<dbReference type="JaponicusDB" id="SJAG_02637">
    <property type="gene designation" value="trm6"/>
</dbReference>
<dbReference type="HOGENOM" id="CLU_010916_1_0_1"/>
<keyword evidence="8" id="KW-0808">Transferase</keyword>
<accession>B6K0S4</accession>
<dbReference type="GO" id="GO:0005634">
    <property type="term" value="C:nucleus"/>
    <property type="evidence" value="ECO:0000318"/>
    <property type="project" value="GO_Central"/>
</dbReference>
<sequence>MTSEGDVIRENDPVFIRLPSENVRFIHAKPNNTISLGKFGSFLTNSLIGQHYDEYFEIYEPRKIRVVQRFTNEELEDESKNNKELVDSGSNQKLQHEEIEKLKGNLKTGSLKDEKLIEQIAQSSTTFDKKTSFAQAKYLARKGEKYFQKFHALKPCMEVIARYMLERDPTKVLDLTPETIGLMLTLANVRPGGRYLVVDESGCLLLGSLMERVNRKCQVMLIHPNEQPNNSCLELWGSSFTEEALKKNESLRTLNWLHAVDPEEELREFEVADIDPEAFEALKPRHKKRYLHRKAFYAKLKSDMEDYAAGNYDALLYVSNYHPKTTLKYLLPKVGLSCPVIIYSPYQNTLVETSHALVSYTHPVSHSEVQEGTEKPVEVEAFDKLLGLDIHEARQLSYQVLPGRTHPLMTQRGDMGYILSAIKVRNFNNILAAGRFPKRSLRAKNSKSAKRTKTETPVQTPVTEPADTPMQEAAEACAK</sequence>
<name>B6K0S4_SCHJY</name>
<evidence type="ECO:0000256" key="3">
    <source>
        <dbReference type="ARBA" id="ARBA00021704"/>
    </source>
</evidence>
<dbReference type="VEuPathDB" id="FungiDB:SJAG_02637"/>
<evidence type="ECO:0000256" key="4">
    <source>
        <dbReference type="ARBA" id="ARBA00022694"/>
    </source>
</evidence>
<dbReference type="PANTHER" id="PTHR12945:SF0">
    <property type="entry name" value="TRNA (ADENINE(58)-N(1))-METHYLTRANSFERASE NON-CATALYTIC SUBUNIT TRM6"/>
    <property type="match status" value="1"/>
</dbReference>
<dbReference type="Proteomes" id="UP000001744">
    <property type="component" value="Unassembled WGS sequence"/>
</dbReference>
<dbReference type="GO" id="GO:0030488">
    <property type="term" value="P:tRNA methylation"/>
    <property type="evidence" value="ECO:0007669"/>
    <property type="project" value="EnsemblFungi"/>
</dbReference>
<evidence type="ECO:0000256" key="1">
    <source>
        <dbReference type="ARBA" id="ARBA00004123"/>
    </source>
</evidence>
<dbReference type="PANTHER" id="PTHR12945">
    <property type="entry name" value="TRANSLATION INITIATION FACTOR EIF3-RELATED"/>
    <property type="match status" value="1"/>
</dbReference>
<evidence type="ECO:0000313" key="9">
    <source>
        <dbReference type="JaponicusDB" id="SJAG_02637"/>
    </source>
</evidence>
<comment type="function">
    <text evidence="6">Substrate-binding subunit of tRNA (adenine-N1-)-methyltransferase, which catalyzes the formation of N1-methyladenine at position 58 (m1A58) in initiator methionyl-tRNA.</text>
</comment>
<dbReference type="PIRSF" id="PIRSF038170">
    <property type="entry name" value="tRNA_m1A_mtfrase"/>
    <property type="match status" value="1"/>
</dbReference>
<dbReference type="GO" id="GO:0160107">
    <property type="term" value="F:tRNA (adenine(58)-N1)-methyltransferase activity"/>
    <property type="evidence" value="ECO:0007669"/>
    <property type="project" value="EnsemblFungi"/>
</dbReference>
<feature type="compositionally biased region" description="Low complexity" evidence="7">
    <location>
        <begin position="455"/>
        <end position="465"/>
    </location>
</feature>
<evidence type="ECO:0000313" key="10">
    <source>
        <dbReference type="Proteomes" id="UP000001744"/>
    </source>
</evidence>
<dbReference type="EMBL" id="KE651166">
    <property type="protein sequence ID" value="EEB07545.1"/>
    <property type="molecule type" value="Genomic_DNA"/>
</dbReference>
<reference evidence="8 10" key="1">
    <citation type="journal article" date="2011" name="Science">
        <title>Comparative functional genomics of the fission yeasts.</title>
        <authorList>
            <person name="Rhind N."/>
            <person name="Chen Z."/>
            <person name="Yassour M."/>
            <person name="Thompson D.A."/>
            <person name="Haas B.J."/>
            <person name="Habib N."/>
            <person name="Wapinski I."/>
            <person name="Roy S."/>
            <person name="Lin M.F."/>
            <person name="Heiman D.I."/>
            <person name="Young S.K."/>
            <person name="Furuya K."/>
            <person name="Guo Y."/>
            <person name="Pidoux A."/>
            <person name="Chen H.M."/>
            <person name="Robbertse B."/>
            <person name="Goldberg J.M."/>
            <person name="Aoki K."/>
            <person name="Bayne E.H."/>
            <person name="Berlin A.M."/>
            <person name="Desjardins C.A."/>
            <person name="Dobbs E."/>
            <person name="Dukaj L."/>
            <person name="Fan L."/>
            <person name="FitzGerald M.G."/>
            <person name="French C."/>
            <person name="Gujja S."/>
            <person name="Hansen K."/>
            <person name="Keifenheim D."/>
            <person name="Levin J.Z."/>
            <person name="Mosher R.A."/>
            <person name="Mueller C.A."/>
            <person name="Pfiffner J."/>
            <person name="Priest M."/>
            <person name="Russ C."/>
            <person name="Smialowska A."/>
            <person name="Swoboda P."/>
            <person name="Sykes S.M."/>
            <person name="Vaughn M."/>
            <person name="Vengrova S."/>
            <person name="Yoder R."/>
            <person name="Zeng Q."/>
            <person name="Allshire R."/>
            <person name="Baulcombe D."/>
            <person name="Birren B.W."/>
            <person name="Brown W."/>
            <person name="Ekwall K."/>
            <person name="Kellis M."/>
            <person name="Leatherwood J."/>
            <person name="Levin H."/>
            <person name="Margalit H."/>
            <person name="Martienssen R."/>
            <person name="Nieduszynski C.A."/>
            <person name="Spatafora J.W."/>
            <person name="Friedman N."/>
            <person name="Dalgaard J.Z."/>
            <person name="Baumann P."/>
            <person name="Niki H."/>
            <person name="Regev A."/>
            <person name="Nusbaum C."/>
        </authorList>
    </citation>
    <scope>NUCLEOTIDE SEQUENCE [LARGE SCALE GENOMIC DNA]</scope>
    <source>
        <strain evidence="10">yFS275 / FY16936</strain>
    </source>
</reference>
<dbReference type="GO" id="GO:0031515">
    <property type="term" value="C:tRNA (m1A) methyltransferase complex"/>
    <property type="evidence" value="ECO:0000318"/>
    <property type="project" value="GO_Central"/>
</dbReference>
<organism evidence="8 10">
    <name type="scientific">Schizosaccharomyces japonicus (strain yFS275 / FY16936)</name>
    <name type="common">Fission yeast</name>
    <dbReference type="NCBI Taxonomy" id="402676"/>
    <lineage>
        <taxon>Eukaryota</taxon>
        <taxon>Fungi</taxon>
        <taxon>Dikarya</taxon>
        <taxon>Ascomycota</taxon>
        <taxon>Taphrinomycotina</taxon>
        <taxon>Schizosaccharomycetes</taxon>
        <taxon>Schizosaccharomycetales</taxon>
        <taxon>Schizosaccharomycetaceae</taxon>
        <taxon>Schizosaccharomyces</taxon>
    </lineage>
</organism>
<evidence type="ECO:0000313" key="8">
    <source>
        <dbReference type="EMBL" id="EEB07545.1"/>
    </source>
</evidence>
<dbReference type="eggNOG" id="KOG1416">
    <property type="taxonomic scope" value="Eukaryota"/>
</dbReference>
<dbReference type="OrthoDB" id="10254665at2759"/>
<dbReference type="RefSeq" id="XP_002173838.1">
    <property type="nucleotide sequence ID" value="XM_002173802.2"/>
</dbReference>
<dbReference type="STRING" id="402676.B6K0S4"/>
<evidence type="ECO:0000256" key="2">
    <source>
        <dbReference type="ARBA" id="ARBA00008320"/>
    </source>
</evidence>
<dbReference type="Pfam" id="PF04189">
    <property type="entry name" value="Gcd10p"/>
    <property type="match status" value="1"/>
</dbReference>
<protein>
    <recommendedName>
        <fullName evidence="3 6">tRNA (adenine(58)-N(1))-methyltransferase non-catalytic subunit TRM6</fullName>
    </recommendedName>
</protein>
<dbReference type="InterPro" id="IPR017423">
    <property type="entry name" value="TRM6"/>
</dbReference>
<dbReference type="OMA" id="TRCRPYQ"/>
<comment type="similarity">
    <text evidence="2 6">Belongs to the TRM6/GCD10 family.</text>
</comment>
<dbReference type="GeneID" id="7047742"/>
<evidence type="ECO:0000256" key="6">
    <source>
        <dbReference type="PIRNR" id="PIRNR038170"/>
    </source>
</evidence>
<comment type="subcellular location">
    <subcellularLocation>
        <location evidence="1 6">Nucleus</location>
    </subcellularLocation>
</comment>
<keyword evidence="8" id="KW-0489">Methyltransferase</keyword>
<feature type="compositionally biased region" description="Basic residues" evidence="7">
    <location>
        <begin position="441"/>
        <end position="451"/>
    </location>
</feature>
<evidence type="ECO:0000256" key="7">
    <source>
        <dbReference type="SAM" id="MobiDB-lite"/>
    </source>
</evidence>
<evidence type="ECO:0000256" key="5">
    <source>
        <dbReference type="ARBA" id="ARBA00023242"/>
    </source>
</evidence>
<comment type="subunit">
    <text evidence="6">Heterotetramer.</text>
</comment>